<proteinExistence type="predicted"/>
<protein>
    <submittedName>
        <fullName evidence="1">Uncharacterized protein</fullName>
    </submittedName>
</protein>
<sequence>MNRDIDCFRELNHSNRSNKLSSSNISSFRSNKLIGHDFENVSSDRFKVKPAQTLKPLQIPPTPPTAPTPLTISSSKASKIPLKLSNTHFQFEGQKITILRSLKSLISQQKGIKSINVRYKAVQKLKQSKNPMKYTSICSNSTPKLPKPCISKLKILNPSPQFPRNPTPSTKKTDQKRFTIKAASYKSLHSSLSKLKKPKGFLNKTFKGCLKIKSTKFKAHKKPLVTSHKELRCGWTSKIKCRQSETSKRDF</sequence>
<comment type="caution">
    <text evidence="1">The sequence shown here is derived from an EMBL/GenBank/DDBJ whole genome shotgun (WGS) entry which is preliminary data.</text>
</comment>
<accession>A0AAD1U6A2</accession>
<name>A0AAD1U6A2_EUPCR</name>
<evidence type="ECO:0000313" key="1">
    <source>
        <dbReference type="EMBL" id="CAI2362688.1"/>
    </source>
</evidence>
<dbReference type="AlphaFoldDB" id="A0AAD1U6A2"/>
<dbReference type="EMBL" id="CAMPGE010003841">
    <property type="protein sequence ID" value="CAI2362688.1"/>
    <property type="molecule type" value="Genomic_DNA"/>
</dbReference>
<evidence type="ECO:0000313" key="2">
    <source>
        <dbReference type="Proteomes" id="UP001295684"/>
    </source>
</evidence>
<gene>
    <name evidence="1" type="ORF">ECRASSUSDP1_LOCUS4014</name>
</gene>
<dbReference type="Proteomes" id="UP001295684">
    <property type="component" value="Unassembled WGS sequence"/>
</dbReference>
<organism evidence="1 2">
    <name type="scientific">Euplotes crassus</name>
    <dbReference type="NCBI Taxonomy" id="5936"/>
    <lineage>
        <taxon>Eukaryota</taxon>
        <taxon>Sar</taxon>
        <taxon>Alveolata</taxon>
        <taxon>Ciliophora</taxon>
        <taxon>Intramacronucleata</taxon>
        <taxon>Spirotrichea</taxon>
        <taxon>Hypotrichia</taxon>
        <taxon>Euplotida</taxon>
        <taxon>Euplotidae</taxon>
        <taxon>Moneuplotes</taxon>
    </lineage>
</organism>
<reference evidence="1" key="1">
    <citation type="submission" date="2023-07" db="EMBL/GenBank/DDBJ databases">
        <authorList>
            <consortium name="AG Swart"/>
            <person name="Singh M."/>
            <person name="Singh A."/>
            <person name="Seah K."/>
            <person name="Emmerich C."/>
        </authorList>
    </citation>
    <scope>NUCLEOTIDE SEQUENCE</scope>
    <source>
        <strain evidence="1">DP1</strain>
    </source>
</reference>
<keyword evidence="2" id="KW-1185">Reference proteome</keyword>